<name>A0A948RYN2_UNCEI</name>
<accession>A0A948RYN2</accession>
<evidence type="ECO:0000313" key="2">
    <source>
        <dbReference type="EMBL" id="MBU2690649.1"/>
    </source>
</evidence>
<reference evidence="2" key="1">
    <citation type="submission" date="2021-05" db="EMBL/GenBank/DDBJ databases">
        <title>Energy efficiency and biological interactions define the core microbiome of deep oligotrophic groundwater.</title>
        <authorList>
            <person name="Mehrshad M."/>
            <person name="Lopez-Fernandez M."/>
            <person name="Bell E."/>
            <person name="Bernier-Latmani R."/>
            <person name="Bertilsson S."/>
            <person name="Dopson M."/>
        </authorList>
    </citation>
    <scope>NUCLEOTIDE SEQUENCE</scope>
    <source>
        <strain evidence="2">Modern_marine.mb.64</strain>
    </source>
</reference>
<evidence type="ECO:0000256" key="1">
    <source>
        <dbReference type="SAM" id="SignalP"/>
    </source>
</evidence>
<gene>
    <name evidence="2" type="ORF">KJ970_06945</name>
</gene>
<sequence length="267" mass="28021">MMKLLIYTFMTLFAISSAVSAGSNQGVVMMVHGNINGLETNGDIFGSIPVPSNCEDYSTEATPDAGGVEWFQILVVSPPQNTPNFSTIAFGIPSSYDDLAYIASFGPISPGGPLIPLPIYTSGWPNGPGSKGAAISWAPGCFTEPVQPVFYFGCYSYSYGYVALGAHPVQGGVVVDCTADPQMDEFVGYPIFGVGGYQGLNPPCPGDPPPTPGACCFGPTCVMILQTECVDQGGDWNGGDCGPNNEPCEQGTPILQTTWGSIKHIYQ</sequence>
<comment type="caution">
    <text evidence="2">The sequence shown here is derived from an EMBL/GenBank/DDBJ whole genome shotgun (WGS) entry which is preliminary data.</text>
</comment>
<dbReference type="Proteomes" id="UP000777784">
    <property type="component" value="Unassembled WGS sequence"/>
</dbReference>
<feature type="chain" id="PRO_5037046850" evidence="1">
    <location>
        <begin position="22"/>
        <end position="267"/>
    </location>
</feature>
<organism evidence="2 3">
    <name type="scientific">Eiseniibacteriota bacterium</name>
    <dbReference type="NCBI Taxonomy" id="2212470"/>
    <lineage>
        <taxon>Bacteria</taxon>
        <taxon>Candidatus Eiseniibacteriota</taxon>
    </lineage>
</organism>
<proteinExistence type="predicted"/>
<dbReference type="EMBL" id="JAHJDP010000032">
    <property type="protein sequence ID" value="MBU2690649.1"/>
    <property type="molecule type" value="Genomic_DNA"/>
</dbReference>
<feature type="signal peptide" evidence="1">
    <location>
        <begin position="1"/>
        <end position="21"/>
    </location>
</feature>
<protein>
    <submittedName>
        <fullName evidence="2">Uncharacterized protein</fullName>
    </submittedName>
</protein>
<keyword evidence="1" id="KW-0732">Signal</keyword>
<evidence type="ECO:0000313" key="3">
    <source>
        <dbReference type="Proteomes" id="UP000777784"/>
    </source>
</evidence>
<dbReference type="AlphaFoldDB" id="A0A948RYN2"/>